<reference evidence="4 5" key="1">
    <citation type="submission" date="2021-06" db="EMBL/GenBank/DDBJ databases">
        <authorList>
            <person name="Sun Q."/>
            <person name="Li D."/>
        </authorList>
    </citation>
    <scope>NUCLEOTIDE SEQUENCE [LARGE SCALE GENOMIC DNA]</scope>
    <source>
        <strain evidence="4 5">MSJ-5</strain>
    </source>
</reference>
<organism evidence="4 5">
    <name type="scientific">Alkaliphilus flagellatus</name>
    <dbReference type="NCBI Taxonomy" id="2841507"/>
    <lineage>
        <taxon>Bacteria</taxon>
        <taxon>Bacillati</taxon>
        <taxon>Bacillota</taxon>
        <taxon>Clostridia</taxon>
        <taxon>Peptostreptococcales</taxon>
        <taxon>Natronincolaceae</taxon>
        <taxon>Alkaliphilus</taxon>
    </lineage>
</organism>
<feature type="domain" description="HTH LytTR-type" evidence="3">
    <location>
        <begin position="136"/>
        <end position="230"/>
    </location>
</feature>
<dbReference type="PROSITE" id="PS50110">
    <property type="entry name" value="RESPONSE_REGULATORY"/>
    <property type="match status" value="1"/>
</dbReference>
<dbReference type="EMBL" id="JAHLQK010000002">
    <property type="protein sequence ID" value="MBU5676257.1"/>
    <property type="molecule type" value="Genomic_DNA"/>
</dbReference>
<sequence length="242" mass="29300">MILNIGICDDDSVHVDLIKSYIHCIDMPYKVNYILAYSGEELLEKIKGYVIDVVFLDIEMKDLDGIQTGRKIREKDKDAVIVYLTGYRKYALEAFEIESFNYLIKPIIKEKFIRVMEKILLRLEERQALQEKKKTFPIQTKDKLIQLQYDDIYYFEKHFRKIKIYTLNETIEFYGSMKDLLEKIDFKYFVRCHQSYIVNKRKIREIRENTIVLKEKDEWNIPISRTYKKETIDSFCEILFRY</sequence>
<dbReference type="SMART" id="SM00850">
    <property type="entry name" value="LytTR"/>
    <property type="match status" value="1"/>
</dbReference>
<dbReference type="Pfam" id="PF04397">
    <property type="entry name" value="LytTR"/>
    <property type="match status" value="1"/>
</dbReference>
<gene>
    <name evidence="4" type="ORF">KQI88_07490</name>
</gene>
<keyword evidence="1" id="KW-0597">Phosphoprotein</keyword>
<keyword evidence="5" id="KW-1185">Reference proteome</keyword>
<proteinExistence type="predicted"/>
<evidence type="ECO:0000259" key="3">
    <source>
        <dbReference type="PROSITE" id="PS50930"/>
    </source>
</evidence>
<evidence type="ECO:0000313" key="4">
    <source>
        <dbReference type="EMBL" id="MBU5676257.1"/>
    </source>
</evidence>
<dbReference type="InterPro" id="IPR007492">
    <property type="entry name" value="LytTR_DNA-bd_dom"/>
</dbReference>
<dbReference type="Proteomes" id="UP000779508">
    <property type="component" value="Unassembled WGS sequence"/>
</dbReference>
<feature type="domain" description="Response regulatory" evidence="2">
    <location>
        <begin position="4"/>
        <end position="120"/>
    </location>
</feature>
<dbReference type="InterPro" id="IPR001789">
    <property type="entry name" value="Sig_transdc_resp-reg_receiver"/>
</dbReference>
<dbReference type="PANTHER" id="PTHR37299:SF1">
    <property type="entry name" value="STAGE 0 SPORULATION PROTEIN A HOMOLOG"/>
    <property type="match status" value="1"/>
</dbReference>
<comment type="caution">
    <text evidence="4">The sequence shown here is derived from an EMBL/GenBank/DDBJ whole genome shotgun (WGS) entry which is preliminary data.</text>
</comment>
<feature type="modified residue" description="4-aspartylphosphate" evidence="1">
    <location>
        <position position="57"/>
    </location>
</feature>
<dbReference type="RefSeq" id="WP_216415842.1">
    <property type="nucleotide sequence ID" value="NZ_JAHLQK010000002.1"/>
</dbReference>
<keyword evidence="4" id="KW-0238">DNA-binding</keyword>
<dbReference type="PANTHER" id="PTHR37299">
    <property type="entry name" value="TRANSCRIPTIONAL REGULATOR-RELATED"/>
    <property type="match status" value="1"/>
</dbReference>
<name>A0ABS6G194_9FIRM</name>
<evidence type="ECO:0000259" key="2">
    <source>
        <dbReference type="PROSITE" id="PS50110"/>
    </source>
</evidence>
<evidence type="ECO:0000313" key="5">
    <source>
        <dbReference type="Proteomes" id="UP000779508"/>
    </source>
</evidence>
<dbReference type="PROSITE" id="PS50930">
    <property type="entry name" value="HTH_LYTTR"/>
    <property type="match status" value="1"/>
</dbReference>
<dbReference type="SMART" id="SM00448">
    <property type="entry name" value="REC"/>
    <property type="match status" value="1"/>
</dbReference>
<dbReference type="InterPro" id="IPR046947">
    <property type="entry name" value="LytR-like"/>
</dbReference>
<accession>A0ABS6G194</accession>
<dbReference type="GO" id="GO:0003677">
    <property type="term" value="F:DNA binding"/>
    <property type="evidence" value="ECO:0007669"/>
    <property type="project" value="UniProtKB-KW"/>
</dbReference>
<dbReference type="Pfam" id="PF00072">
    <property type="entry name" value="Response_reg"/>
    <property type="match status" value="1"/>
</dbReference>
<protein>
    <submittedName>
        <fullName evidence="4">LytTR family DNA-binding domain-containing protein</fullName>
    </submittedName>
</protein>
<evidence type="ECO:0000256" key="1">
    <source>
        <dbReference type="PROSITE-ProRule" id="PRU00169"/>
    </source>
</evidence>